<name>A0AAD9J6U7_9ANNE</name>
<keyword evidence="1" id="KW-0472">Membrane</keyword>
<sequence>MIIHLLSKHSVLFIVLPLLIIAGYYRIFSDKTADYYDARSRNLTDATIGTDMELETSRPCTHALFREFYTKYKHLPGHGRWIRKEDQLYFQPKICKFKFDIMENSGEALRQCLSHSNVSHIVTMGDSNAGRHYVTMYEAFRSFGRKTCRTIDTEDLAEGGFLPDKNYFTKSDKNWTEFIQIHYRYCRTCKSSRHLCHLTYANQTRDIRFQHVAMTMVMDDSIQLHVPDFRRGSGLLEDVFAITSQQFIFRYYLADDYPDVIIIFLPFNHAKRLALEITAAEIEYFHALAKYYLPTYTKIFYMPTPSEFERSRLASVWINRTYDRGMLATEMIDELNQKLFHVLFDDLTTDSGRVFAFLDLLKISQDREDWSEDGVHMDWI</sequence>
<dbReference type="AlphaFoldDB" id="A0AAD9J6U7"/>
<feature type="transmembrane region" description="Helical" evidence="1">
    <location>
        <begin position="12"/>
        <end position="28"/>
    </location>
</feature>
<evidence type="ECO:0000313" key="3">
    <source>
        <dbReference type="Proteomes" id="UP001208570"/>
    </source>
</evidence>
<reference evidence="2" key="1">
    <citation type="journal article" date="2023" name="Mol. Biol. Evol.">
        <title>Third-Generation Sequencing Reveals the Adaptive Role of the Epigenome in Three Deep-Sea Polychaetes.</title>
        <authorList>
            <person name="Perez M."/>
            <person name="Aroh O."/>
            <person name="Sun Y."/>
            <person name="Lan Y."/>
            <person name="Juniper S.K."/>
            <person name="Young C.R."/>
            <person name="Angers B."/>
            <person name="Qian P.Y."/>
        </authorList>
    </citation>
    <scope>NUCLEOTIDE SEQUENCE</scope>
    <source>
        <strain evidence="2">P08H-3</strain>
    </source>
</reference>
<comment type="caution">
    <text evidence="2">The sequence shown here is derived from an EMBL/GenBank/DDBJ whole genome shotgun (WGS) entry which is preliminary data.</text>
</comment>
<evidence type="ECO:0000313" key="2">
    <source>
        <dbReference type="EMBL" id="KAK2147586.1"/>
    </source>
</evidence>
<evidence type="ECO:0000256" key="1">
    <source>
        <dbReference type="SAM" id="Phobius"/>
    </source>
</evidence>
<protein>
    <submittedName>
        <fullName evidence="2">Uncharacterized protein</fullName>
    </submittedName>
</protein>
<dbReference type="Proteomes" id="UP001208570">
    <property type="component" value="Unassembled WGS sequence"/>
</dbReference>
<keyword evidence="1" id="KW-1133">Transmembrane helix</keyword>
<keyword evidence="3" id="KW-1185">Reference proteome</keyword>
<organism evidence="2 3">
    <name type="scientific">Paralvinella palmiformis</name>
    <dbReference type="NCBI Taxonomy" id="53620"/>
    <lineage>
        <taxon>Eukaryota</taxon>
        <taxon>Metazoa</taxon>
        <taxon>Spiralia</taxon>
        <taxon>Lophotrochozoa</taxon>
        <taxon>Annelida</taxon>
        <taxon>Polychaeta</taxon>
        <taxon>Sedentaria</taxon>
        <taxon>Canalipalpata</taxon>
        <taxon>Terebellida</taxon>
        <taxon>Terebelliformia</taxon>
        <taxon>Alvinellidae</taxon>
        <taxon>Paralvinella</taxon>
    </lineage>
</organism>
<keyword evidence="1" id="KW-0812">Transmembrane</keyword>
<accession>A0AAD9J6U7</accession>
<gene>
    <name evidence="2" type="ORF">LSH36_546g01062</name>
</gene>
<proteinExistence type="predicted"/>
<dbReference type="EMBL" id="JAODUP010000546">
    <property type="protein sequence ID" value="KAK2147586.1"/>
    <property type="molecule type" value="Genomic_DNA"/>
</dbReference>